<dbReference type="PRINTS" id="PR00598">
    <property type="entry name" value="HTHMARR"/>
</dbReference>
<dbReference type="RefSeq" id="WP_083345780.1">
    <property type="nucleotide sequence ID" value="NZ_LT629690.1"/>
</dbReference>
<dbReference type="InterPro" id="IPR036390">
    <property type="entry name" value="WH_DNA-bd_sf"/>
</dbReference>
<reference evidence="2 3" key="1">
    <citation type="submission" date="2016-10" db="EMBL/GenBank/DDBJ databases">
        <authorList>
            <person name="de Groot N.N."/>
        </authorList>
    </citation>
    <scope>NUCLEOTIDE SEQUENCE [LARGE SCALE GENOMIC DNA]</scope>
    <source>
        <strain evidence="2 3">GAS232</strain>
    </source>
</reference>
<sequence>MPRTSATPPVDETTPMEFLRALYGMFRQMSLAPGSRSLQKIKTTPQEGRALGWLNQHGPSLMSEFADFMDIPLSTATSVINRLVQKKQVVRQRSEEDRRIVRVHLTPAGQRLSQRMLDVHLEASKLLMEKLSRDEQQTLINLLRKAGYKPPAKDVC</sequence>
<evidence type="ECO:0000313" key="2">
    <source>
        <dbReference type="EMBL" id="SDF65520.1"/>
    </source>
</evidence>
<dbReference type="AlphaFoldDB" id="A0A1G7MWS2"/>
<evidence type="ECO:0000259" key="1">
    <source>
        <dbReference type="PROSITE" id="PS50995"/>
    </source>
</evidence>
<accession>A0A1G7MWS2</accession>
<dbReference type="InterPro" id="IPR036388">
    <property type="entry name" value="WH-like_DNA-bd_sf"/>
</dbReference>
<dbReference type="GO" id="GO:0003677">
    <property type="term" value="F:DNA binding"/>
    <property type="evidence" value="ECO:0007669"/>
    <property type="project" value="UniProtKB-KW"/>
</dbReference>
<dbReference type="InterPro" id="IPR039422">
    <property type="entry name" value="MarR/SlyA-like"/>
</dbReference>
<protein>
    <submittedName>
        <fullName evidence="2">DNA-binding transcriptional regulator, MarR family</fullName>
    </submittedName>
</protein>
<dbReference type="Pfam" id="PF12802">
    <property type="entry name" value="MarR_2"/>
    <property type="match status" value="1"/>
</dbReference>
<dbReference type="OrthoDB" id="288929at2"/>
<dbReference type="GO" id="GO:0006950">
    <property type="term" value="P:response to stress"/>
    <property type="evidence" value="ECO:0007669"/>
    <property type="project" value="TreeGrafter"/>
</dbReference>
<dbReference type="EMBL" id="LT629690">
    <property type="protein sequence ID" value="SDF65520.1"/>
    <property type="molecule type" value="Genomic_DNA"/>
</dbReference>
<dbReference type="InterPro" id="IPR000835">
    <property type="entry name" value="HTH_MarR-typ"/>
</dbReference>
<proteinExistence type="predicted"/>
<dbReference type="PANTHER" id="PTHR33164:SF43">
    <property type="entry name" value="HTH-TYPE TRANSCRIPTIONAL REPRESSOR YETL"/>
    <property type="match status" value="1"/>
</dbReference>
<dbReference type="GO" id="GO:0003700">
    <property type="term" value="F:DNA-binding transcription factor activity"/>
    <property type="evidence" value="ECO:0007669"/>
    <property type="project" value="InterPro"/>
</dbReference>
<keyword evidence="2" id="KW-0238">DNA-binding</keyword>
<evidence type="ECO:0000313" key="3">
    <source>
        <dbReference type="Proteomes" id="UP000182427"/>
    </source>
</evidence>
<keyword evidence="3" id="KW-1185">Reference proteome</keyword>
<feature type="domain" description="HTH marR-type" evidence="1">
    <location>
        <begin position="15"/>
        <end position="148"/>
    </location>
</feature>
<dbReference type="Proteomes" id="UP000182427">
    <property type="component" value="Chromosome I"/>
</dbReference>
<gene>
    <name evidence="2" type="ORF">SAMN05444167_2909</name>
</gene>
<dbReference type="PROSITE" id="PS50995">
    <property type="entry name" value="HTH_MARR_2"/>
    <property type="match status" value="1"/>
</dbReference>
<dbReference type="PANTHER" id="PTHR33164">
    <property type="entry name" value="TRANSCRIPTIONAL REGULATOR, MARR FAMILY"/>
    <property type="match status" value="1"/>
</dbReference>
<dbReference type="Gene3D" id="1.10.10.10">
    <property type="entry name" value="Winged helix-like DNA-binding domain superfamily/Winged helix DNA-binding domain"/>
    <property type="match status" value="1"/>
</dbReference>
<name>A0A1G7MWS2_9BACT</name>
<dbReference type="SMART" id="SM00347">
    <property type="entry name" value="HTH_MARR"/>
    <property type="match status" value="1"/>
</dbReference>
<dbReference type="SUPFAM" id="SSF46785">
    <property type="entry name" value="Winged helix' DNA-binding domain"/>
    <property type="match status" value="1"/>
</dbReference>
<organism evidence="2 3">
    <name type="scientific">Terriglobus roseus</name>
    <dbReference type="NCBI Taxonomy" id="392734"/>
    <lineage>
        <taxon>Bacteria</taxon>
        <taxon>Pseudomonadati</taxon>
        <taxon>Acidobacteriota</taxon>
        <taxon>Terriglobia</taxon>
        <taxon>Terriglobales</taxon>
        <taxon>Acidobacteriaceae</taxon>
        <taxon>Terriglobus</taxon>
    </lineage>
</organism>